<protein>
    <recommendedName>
        <fullName evidence="1">F-box domain-containing protein</fullName>
    </recommendedName>
</protein>
<dbReference type="OrthoDB" id="1107553at2759"/>
<dbReference type="InterPro" id="IPR001810">
    <property type="entry name" value="F-box_dom"/>
</dbReference>
<comment type="caution">
    <text evidence="2">The sequence shown here is derived from an EMBL/GenBank/DDBJ whole genome shotgun (WGS) entry which is preliminary data.</text>
</comment>
<dbReference type="AlphaFoldDB" id="A0A8S1GPG3"/>
<proteinExistence type="predicted"/>
<reference evidence="2" key="1">
    <citation type="submission" date="2020-10" db="EMBL/GenBank/DDBJ databases">
        <authorList>
            <person name="Kikuchi T."/>
        </authorList>
    </citation>
    <scope>NUCLEOTIDE SEQUENCE</scope>
    <source>
        <strain evidence="2">NKZ352</strain>
    </source>
</reference>
<name>A0A8S1GPG3_9PELO</name>
<organism evidence="2 3">
    <name type="scientific">Caenorhabditis auriculariae</name>
    <dbReference type="NCBI Taxonomy" id="2777116"/>
    <lineage>
        <taxon>Eukaryota</taxon>
        <taxon>Metazoa</taxon>
        <taxon>Ecdysozoa</taxon>
        <taxon>Nematoda</taxon>
        <taxon>Chromadorea</taxon>
        <taxon>Rhabditida</taxon>
        <taxon>Rhabditina</taxon>
        <taxon>Rhabditomorpha</taxon>
        <taxon>Rhabditoidea</taxon>
        <taxon>Rhabditidae</taxon>
        <taxon>Peloderinae</taxon>
        <taxon>Caenorhabditis</taxon>
    </lineage>
</organism>
<dbReference type="CDD" id="cd09917">
    <property type="entry name" value="F-box_SF"/>
    <property type="match status" value="1"/>
</dbReference>
<keyword evidence="3" id="KW-1185">Reference proteome</keyword>
<evidence type="ECO:0000313" key="3">
    <source>
        <dbReference type="Proteomes" id="UP000835052"/>
    </source>
</evidence>
<dbReference type="SUPFAM" id="SSF81383">
    <property type="entry name" value="F-box domain"/>
    <property type="match status" value="1"/>
</dbReference>
<dbReference type="Gene3D" id="1.20.1280.50">
    <property type="match status" value="1"/>
</dbReference>
<dbReference type="PROSITE" id="PS50181">
    <property type="entry name" value="FBOX"/>
    <property type="match status" value="1"/>
</dbReference>
<dbReference type="InterPro" id="IPR036047">
    <property type="entry name" value="F-box-like_dom_sf"/>
</dbReference>
<evidence type="ECO:0000259" key="1">
    <source>
        <dbReference type="PROSITE" id="PS50181"/>
    </source>
</evidence>
<dbReference type="EMBL" id="CAJGYM010000002">
    <property type="protein sequence ID" value="CAD6185515.1"/>
    <property type="molecule type" value="Genomic_DNA"/>
</dbReference>
<gene>
    <name evidence="2" type="ORF">CAUJ_LOCUS1434</name>
</gene>
<sequence>MTLFTRGLFPPLLLQGSSVVQFFTNHFTCEKFEKVHSSKALFFFLMISVTVAANGRSRRVIGANLKAYGSGRLLICELDKETLINSPNVVSRKNKVRKVLEKVVEWVSLLIRPSAFSRKIPISSFSSSPIQKLTDDLLLNIFSKFDAESVISCELVCRRWSGIINENLNELPKKFLRIRFALYLTKEKL</sequence>
<feature type="domain" description="F-box" evidence="1">
    <location>
        <begin position="127"/>
        <end position="175"/>
    </location>
</feature>
<accession>A0A8S1GPG3</accession>
<dbReference type="Proteomes" id="UP000835052">
    <property type="component" value="Unassembled WGS sequence"/>
</dbReference>
<dbReference type="Pfam" id="PF12937">
    <property type="entry name" value="F-box-like"/>
    <property type="match status" value="1"/>
</dbReference>
<dbReference type="SMART" id="SM00256">
    <property type="entry name" value="FBOX"/>
    <property type="match status" value="1"/>
</dbReference>
<evidence type="ECO:0000313" key="2">
    <source>
        <dbReference type="EMBL" id="CAD6185515.1"/>
    </source>
</evidence>